<dbReference type="AlphaFoldDB" id="A0AAC9NU31"/>
<protein>
    <recommendedName>
        <fullName evidence="3">Replication protein</fullName>
    </recommendedName>
</protein>
<accession>A0AAC9NU31</accession>
<gene>
    <name evidence="1" type="ORF">BM524_21250</name>
</gene>
<keyword evidence="1" id="KW-0614">Plasmid</keyword>
<reference evidence="1 2" key="1">
    <citation type="submission" date="2016-11" db="EMBL/GenBank/DDBJ databases">
        <title>Networking in microbes: conjugative elements and plasmids in the genus Alteromonas.</title>
        <authorList>
            <person name="Lopez-Perez M."/>
            <person name="Ramon-Marco N."/>
            <person name="Rodriguez-Valera F."/>
        </authorList>
    </citation>
    <scope>NUCLEOTIDE SEQUENCE [LARGE SCALE GENOMIC DNA]</scope>
    <source>
        <strain evidence="1 2">CP48</strain>
        <plasmid evidence="2">pamcp48-600</plasmid>
    </source>
</reference>
<proteinExistence type="predicted"/>
<dbReference type="EMBL" id="CP018025">
    <property type="protein sequence ID" value="APD92431.1"/>
    <property type="molecule type" value="Genomic_DNA"/>
</dbReference>
<dbReference type="Proteomes" id="UP000182101">
    <property type="component" value="Plasmid pAMCP48-600"/>
</dbReference>
<sequence length="368" mass="42594">MDQSMSANTQKQLHFFSNSMGKGNTLLDYDLEPRFLHGNVEKKSALADNSSKLVKTIALSNSERYEIHPATLSLPSSDGKLNEDGTPHMTQYAVYPGTRESLIEDCLILFAQNGEFSVEKGEPGYRYDRETNSIGVYFTLYQLRRELKKMSKEYRLEELREGLDVLALSKYRYINEDDRNRTRGYIVAELDSMPNRRPNDMIRSDRINFVLFDQRASQRILGGHYRSYDAQCALSMKSPIARFLYKQFTHEWQQANKKQQTGHYKVIEQNETILASGCPLLSNVTKRKTNIIKALNELHSVGIIEKFIEERDMVKIKEGRRTVDVQFMVSPTNLFIKQQIQGYKKLQESLEFGRQISVDENSRKIQVS</sequence>
<name>A0AAC9NU31_9ALTE</name>
<evidence type="ECO:0000313" key="2">
    <source>
        <dbReference type="Proteomes" id="UP000182101"/>
    </source>
</evidence>
<evidence type="ECO:0008006" key="3">
    <source>
        <dbReference type="Google" id="ProtNLM"/>
    </source>
</evidence>
<evidence type="ECO:0000313" key="1">
    <source>
        <dbReference type="EMBL" id="APD92431.1"/>
    </source>
</evidence>
<organism evidence="1 2">
    <name type="scientific">Alteromonas mediterranea</name>
    <dbReference type="NCBI Taxonomy" id="314275"/>
    <lineage>
        <taxon>Bacteria</taxon>
        <taxon>Pseudomonadati</taxon>
        <taxon>Pseudomonadota</taxon>
        <taxon>Gammaproteobacteria</taxon>
        <taxon>Alteromonadales</taxon>
        <taxon>Alteromonadaceae</taxon>
        <taxon>Alteromonas/Salinimonas group</taxon>
        <taxon>Alteromonas</taxon>
    </lineage>
</organism>
<geneLocation type="plasmid" evidence="2">
    <name>pamcp48-600</name>
</geneLocation>